<dbReference type="NCBIfam" id="TIGR00071">
    <property type="entry name" value="hisT_truA"/>
    <property type="match status" value="1"/>
</dbReference>
<dbReference type="CDD" id="cd02568">
    <property type="entry name" value="PseudoU_synth_PUS1_PUS2"/>
    <property type="match status" value="1"/>
</dbReference>
<dbReference type="InterPro" id="IPR001406">
    <property type="entry name" value="PsdUridine_synth_TruA"/>
</dbReference>
<evidence type="ECO:0000256" key="2">
    <source>
        <dbReference type="ARBA" id="ARBA00022694"/>
    </source>
</evidence>
<dbReference type="GO" id="GO:0009982">
    <property type="term" value="F:pseudouridine synthase activity"/>
    <property type="evidence" value="ECO:0007669"/>
    <property type="project" value="InterPro"/>
</dbReference>
<dbReference type="SUPFAM" id="SSF55120">
    <property type="entry name" value="Pseudouridine synthase"/>
    <property type="match status" value="1"/>
</dbReference>
<evidence type="ECO:0000256" key="5">
    <source>
        <dbReference type="PIRSR" id="PIRSR641708-1"/>
    </source>
</evidence>
<evidence type="ECO:0000313" key="9">
    <source>
        <dbReference type="Proteomes" id="UP000030653"/>
    </source>
</evidence>
<name>M5G5Z7_DACPD</name>
<dbReference type="STRING" id="1858805.M5G5Z7"/>
<feature type="region of interest" description="Disordered" evidence="7">
    <location>
        <begin position="1"/>
        <end position="87"/>
    </location>
</feature>
<dbReference type="Gene3D" id="3.30.70.660">
    <property type="entry name" value="Pseudouridine synthase I, catalytic domain, C-terminal subdomain"/>
    <property type="match status" value="1"/>
</dbReference>
<keyword evidence="2" id="KW-0819">tRNA processing</keyword>
<dbReference type="RefSeq" id="XP_040630534.1">
    <property type="nucleotide sequence ID" value="XM_040772264.1"/>
</dbReference>
<dbReference type="EMBL" id="JH795859">
    <property type="protein sequence ID" value="EJU03640.1"/>
    <property type="molecule type" value="Genomic_DNA"/>
</dbReference>
<dbReference type="GeneID" id="63687326"/>
<dbReference type="InterPro" id="IPR020095">
    <property type="entry name" value="PsdUridine_synth_TruA_C"/>
</dbReference>
<feature type="compositionally biased region" description="Basic and acidic residues" evidence="7">
    <location>
        <begin position="59"/>
        <end position="77"/>
    </location>
</feature>
<dbReference type="GO" id="GO:1990481">
    <property type="term" value="P:mRNA pseudouridine synthesis"/>
    <property type="evidence" value="ECO:0007669"/>
    <property type="project" value="TreeGrafter"/>
</dbReference>
<dbReference type="GO" id="GO:0005634">
    <property type="term" value="C:nucleus"/>
    <property type="evidence" value="ECO:0007669"/>
    <property type="project" value="TreeGrafter"/>
</dbReference>
<gene>
    <name evidence="8" type="ORF">DACRYDRAFT_21160</name>
</gene>
<dbReference type="GO" id="GO:0003723">
    <property type="term" value="F:RNA binding"/>
    <property type="evidence" value="ECO:0007669"/>
    <property type="project" value="InterPro"/>
</dbReference>
<dbReference type="GO" id="GO:0031119">
    <property type="term" value="P:tRNA pseudouridine synthesis"/>
    <property type="evidence" value="ECO:0007669"/>
    <property type="project" value="InterPro"/>
</dbReference>
<comment type="catalytic activity">
    <reaction evidence="4">
        <text>a uridine in tRNA = a pseudouridine in tRNA</text>
        <dbReference type="Rhea" id="RHEA:54572"/>
        <dbReference type="Rhea" id="RHEA-COMP:13339"/>
        <dbReference type="Rhea" id="RHEA-COMP:13934"/>
        <dbReference type="ChEBI" id="CHEBI:65314"/>
        <dbReference type="ChEBI" id="CHEBI:65315"/>
    </reaction>
</comment>
<dbReference type="AlphaFoldDB" id="M5G5Z7"/>
<comment type="similarity">
    <text evidence="1">Belongs to the tRNA pseudouridine synthase TruA family.</text>
</comment>
<feature type="compositionally biased region" description="Polar residues" evidence="7">
    <location>
        <begin position="22"/>
        <end position="35"/>
    </location>
</feature>
<proteinExistence type="inferred from homology"/>
<sequence>MRLDSGSEASGSAALSEEGNSVSTDLLATSQPSSSKEADHKSKAKQAKSQRIKAQQRAYAEKRGRNHWAPREPRESKEEEEGEEGKRLPKRKVALLIGFCGTGCHGMQYNPPHRTIEGILFDALVKAGCVSADNADDPTKVALSRAARTDTGVHAAGNLVSMKIIREPEGVADVMRAVNVHLPPEVRLWGIVRTANNFMARTSCDSRVYEYLFPSYMLLPPKPGTKMAAQVRSDRALSDETFAQVEPGEAHPFWATEEGDELQRKRAWRVGLEEMTRLGELIKVFEGTHNFWNYTVGKEFKEKTVKRYMMSLEVRDPQVVGDMEWISVKFHGQSFMLHQIVRSPQPSQTPPFSVPAS</sequence>
<reference evidence="8 9" key="1">
    <citation type="journal article" date="2012" name="Science">
        <title>The Paleozoic origin of enzymatic lignin decomposition reconstructed from 31 fungal genomes.</title>
        <authorList>
            <person name="Floudas D."/>
            <person name="Binder M."/>
            <person name="Riley R."/>
            <person name="Barry K."/>
            <person name="Blanchette R.A."/>
            <person name="Henrissat B."/>
            <person name="Martinez A.T."/>
            <person name="Otillar R."/>
            <person name="Spatafora J.W."/>
            <person name="Yadav J.S."/>
            <person name="Aerts A."/>
            <person name="Benoit I."/>
            <person name="Boyd A."/>
            <person name="Carlson A."/>
            <person name="Copeland A."/>
            <person name="Coutinho P.M."/>
            <person name="de Vries R.P."/>
            <person name="Ferreira P."/>
            <person name="Findley K."/>
            <person name="Foster B."/>
            <person name="Gaskell J."/>
            <person name="Glotzer D."/>
            <person name="Gorecki P."/>
            <person name="Heitman J."/>
            <person name="Hesse C."/>
            <person name="Hori C."/>
            <person name="Igarashi K."/>
            <person name="Jurgens J.A."/>
            <person name="Kallen N."/>
            <person name="Kersten P."/>
            <person name="Kohler A."/>
            <person name="Kuees U."/>
            <person name="Kumar T.K.A."/>
            <person name="Kuo A."/>
            <person name="LaButti K."/>
            <person name="Larrondo L.F."/>
            <person name="Lindquist E."/>
            <person name="Ling A."/>
            <person name="Lombard V."/>
            <person name="Lucas S."/>
            <person name="Lundell T."/>
            <person name="Martin R."/>
            <person name="McLaughlin D.J."/>
            <person name="Morgenstern I."/>
            <person name="Morin E."/>
            <person name="Murat C."/>
            <person name="Nagy L.G."/>
            <person name="Nolan M."/>
            <person name="Ohm R.A."/>
            <person name="Patyshakuliyeva A."/>
            <person name="Rokas A."/>
            <person name="Ruiz-Duenas F.J."/>
            <person name="Sabat G."/>
            <person name="Salamov A."/>
            <person name="Samejima M."/>
            <person name="Schmutz J."/>
            <person name="Slot J.C."/>
            <person name="St John F."/>
            <person name="Stenlid J."/>
            <person name="Sun H."/>
            <person name="Sun S."/>
            <person name="Syed K."/>
            <person name="Tsang A."/>
            <person name="Wiebenga A."/>
            <person name="Young D."/>
            <person name="Pisabarro A."/>
            <person name="Eastwood D.C."/>
            <person name="Martin F."/>
            <person name="Cullen D."/>
            <person name="Grigoriev I.V."/>
            <person name="Hibbett D.S."/>
        </authorList>
    </citation>
    <scope>NUCLEOTIDE SEQUENCE [LARGE SCALE GENOMIC DNA]</scope>
    <source>
        <strain evidence="8 9">DJM-731 SS1</strain>
    </source>
</reference>
<dbReference type="FunFam" id="3.30.70.580:FF:000002">
    <property type="entry name" value="tRNA pseudouridine synthase"/>
    <property type="match status" value="1"/>
</dbReference>
<dbReference type="HOGENOM" id="CLU_776175_0_0_1"/>
<dbReference type="Proteomes" id="UP000030653">
    <property type="component" value="Unassembled WGS sequence"/>
</dbReference>
<dbReference type="OMA" id="CPTIESH"/>
<keyword evidence="3" id="KW-0413">Isomerase</keyword>
<evidence type="ECO:0000256" key="7">
    <source>
        <dbReference type="SAM" id="MobiDB-lite"/>
    </source>
</evidence>
<dbReference type="InterPro" id="IPR020103">
    <property type="entry name" value="PsdUridine_synth_cat_dom_sf"/>
</dbReference>
<dbReference type="InterPro" id="IPR020094">
    <property type="entry name" value="TruA/RsuA/RluB/E/F_N"/>
</dbReference>
<organism evidence="8 9">
    <name type="scientific">Dacryopinax primogenitus (strain DJM 731)</name>
    <name type="common">Brown rot fungus</name>
    <dbReference type="NCBI Taxonomy" id="1858805"/>
    <lineage>
        <taxon>Eukaryota</taxon>
        <taxon>Fungi</taxon>
        <taxon>Dikarya</taxon>
        <taxon>Basidiomycota</taxon>
        <taxon>Agaricomycotina</taxon>
        <taxon>Dacrymycetes</taxon>
        <taxon>Dacrymycetales</taxon>
        <taxon>Dacrymycetaceae</taxon>
        <taxon>Dacryopinax</taxon>
    </lineage>
</organism>
<dbReference type="PANTHER" id="PTHR11142">
    <property type="entry name" value="PSEUDOURIDYLATE SYNTHASE"/>
    <property type="match status" value="1"/>
</dbReference>
<dbReference type="Gene3D" id="3.30.70.580">
    <property type="entry name" value="Pseudouridine synthase I, catalytic domain, N-terminal subdomain"/>
    <property type="match status" value="1"/>
</dbReference>
<keyword evidence="9" id="KW-1185">Reference proteome</keyword>
<feature type="compositionally biased region" description="Low complexity" evidence="7">
    <location>
        <begin position="1"/>
        <end position="21"/>
    </location>
</feature>
<evidence type="ECO:0000256" key="1">
    <source>
        <dbReference type="ARBA" id="ARBA00009375"/>
    </source>
</evidence>
<dbReference type="OrthoDB" id="10256309at2759"/>
<evidence type="ECO:0000256" key="6">
    <source>
        <dbReference type="PIRSR" id="PIRSR641708-2"/>
    </source>
</evidence>
<evidence type="ECO:0000256" key="4">
    <source>
        <dbReference type="ARBA" id="ARBA00036943"/>
    </source>
</evidence>
<dbReference type="InterPro" id="IPR041708">
    <property type="entry name" value="PUS1/PUS2-like"/>
</dbReference>
<feature type="active site" description="Nucleophile" evidence="5">
    <location>
        <position position="150"/>
    </location>
</feature>
<feature type="binding site" evidence="6">
    <location>
        <position position="209"/>
    </location>
    <ligand>
        <name>substrate</name>
    </ligand>
</feature>
<feature type="compositionally biased region" description="Basic residues" evidence="7">
    <location>
        <begin position="42"/>
        <end position="51"/>
    </location>
</feature>
<accession>M5G5Z7</accession>
<protein>
    <submittedName>
        <fullName evidence="8">tRNA pseudouridine synthase</fullName>
    </submittedName>
</protein>
<dbReference type="PANTHER" id="PTHR11142:SF4">
    <property type="entry name" value="PSEUDOURIDYLATE SYNTHASE 1 HOMOLOG"/>
    <property type="match status" value="1"/>
</dbReference>
<evidence type="ECO:0000256" key="3">
    <source>
        <dbReference type="ARBA" id="ARBA00023235"/>
    </source>
</evidence>
<evidence type="ECO:0000313" key="8">
    <source>
        <dbReference type="EMBL" id="EJU03640.1"/>
    </source>
</evidence>